<dbReference type="PANTHER" id="PTHR31438">
    <property type="entry name" value="LYSINE N-ACYLTRANSFERASE C17G9.06C-RELATED"/>
    <property type="match status" value="1"/>
</dbReference>
<dbReference type="InterPro" id="IPR016181">
    <property type="entry name" value="Acyl_CoA_acyltransferase"/>
</dbReference>
<evidence type="ECO:0000313" key="4">
    <source>
        <dbReference type="Proteomes" id="UP001229355"/>
    </source>
</evidence>
<evidence type="ECO:0000313" key="3">
    <source>
        <dbReference type="EMBL" id="WEX90696.1"/>
    </source>
</evidence>
<evidence type="ECO:0000256" key="1">
    <source>
        <dbReference type="ARBA" id="ARBA00004924"/>
    </source>
</evidence>
<reference evidence="3 4" key="1">
    <citation type="submission" date="2023-03" db="EMBL/GenBank/DDBJ databases">
        <authorList>
            <person name="Kaur S."/>
            <person name="Espinosa-Saiz D."/>
            <person name="Velazquez E."/>
            <person name="Menendez E."/>
            <person name="diCenzo G.C."/>
        </authorList>
    </citation>
    <scope>NUCLEOTIDE SEQUENCE [LARGE SCALE GENOMIC DNA]</scope>
    <source>
        <strain evidence="3 4">LMG 24692</strain>
    </source>
</reference>
<dbReference type="Pfam" id="PF13523">
    <property type="entry name" value="Acetyltransf_8"/>
    <property type="match status" value="1"/>
</dbReference>
<comment type="pathway">
    <text evidence="1">Siderophore biosynthesis.</text>
</comment>
<dbReference type="InterPro" id="IPR019432">
    <property type="entry name" value="Acyltransferase_MbtK/IucB-like"/>
</dbReference>
<name>A0ABY8DIF6_9HYPH</name>
<proteinExistence type="predicted"/>
<keyword evidence="4" id="KW-1185">Reference proteome</keyword>
<dbReference type="EMBL" id="CP120374">
    <property type="protein sequence ID" value="WEX90696.1"/>
    <property type="molecule type" value="Genomic_DNA"/>
</dbReference>
<dbReference type="SMART" id="SM01006">
    <property type="entry name" value="AlcB"/>
    <property type="match status" value="1"/>
</dbReference>
<organism evidence="3 4">
    <name type="scientific">Sinorhizobium garamanticum</name>
    <dbReference type="NCBI Taxonomy" id="680247"/>
    <lineage>
        <taxon>Bacteria</taxon>
        <taxon>Pseudomonadati</taxon>
        <taxon>Pseudomonadota</taxon>
        <taxon>Alphaproteobacteria</taxon>
        <taxon>Hyphomicrobiales</taxon>
        <taxon>Rhizobiaceae</taxon>
        <taxon>Sinorhizobium/Ensifer group</taxon>
        <taxon>Sinorhizobium</taxon>
    </lineage>
</organism>
<gene>
    <name evidence="3" type="ORF">PZN02_004255</name>
</gene>
<evidence type="ECO:0000259" key="2">
    <source>
        <dbReference type="SMART" id="SM01006"/>
    </source>
</evidence>
<dbReference type="Gene3D" id="3.40.630.30">
    <property type="match status" value="1"/>
</dbReference>
<sequence length="322" mass="36433">MAVSAAMNDEATFDLVDGALRIADLRADATEGSRLACSAFEYLFATKRDLVSVTLKGDGWQVLLPTLRRKGLLVEGNSASAQPSVFAEMFWQTPEIWMASPSFAHPRRDVFDGKSEHPLRPPKPAGCVYARFIPWLSGTLSFHVATLDDVPDVHRWMNDPRVDEFWNEAGSEAAHRRYLERMLADPHVIPLIGRFNEQAFSYFEIYWAKEDLIGPFCGASDYDRGCHVIVGEGAFRGKPWFTAWLPSLLHLMFLDDPRTERIVQEPSAAHHRQLRNLQRSGFAHIRSVDLPTKRAAIMSISRQHFFSNRLWHPSVAPDEASS</sequence>
<dbReference type="Proteomes" id="UP001229355">
    <property type="component" value="Chromosome 2"/>
</dbReference>
<accession>A0ABY8DIF6</accession>
<dbReference type="PANTHER" id="PTHR31438:SF1">
    <property type="entry name" value="LYSINE N-ACYLTRANSFERASE C17G9.06C-RELATED"/>
    <property type="match status" value="1"/>
</dbReference>
<feature type="domain" description="Acyltransferase MbtK/IucB-like conserved" evidence="2">
    <location>
        <begin position="143"/>
        <end position="189"/>
    </location>
</feature>
<protein>
    <submittedName>
        <fullName evidence="3">Acetyltransferase</fullName>
    </submittedName>
</protein>
<dbReference type="SUPFAM" id="SSF55729">
    <property type="entry name" value="Acyl-CoA N-acyltransferases (Nat)"/>
    <property type="match status" value="1"/>
</dbReference>
<dbReference type="RefSeq" id="WP_280662658.1">
    <property type="nucleotide sequence ID" value="NZ_CP120374.1"/>
</dbReference>